<dbReference type="Proteomes" id="UP000039865">
    <property type="component" value="Unassembled WGS sequence"/>
</dbReference>
<protein>
    <submittedName>
        <fullName evidence="3">Nucleolar complex protein 4 homolog</fullName>
    </submittedName>
</protein>
<evidence type="ECO:0000313" key="4">
    <source>
        <dbReference type="Proteomes" id="UP000039865"/>
    </source>
</evidence>
<dbReference type="PANTHER" id="PTHR12455">
    <property type="entry name" value="NUCLEOLAR COMPLEX PROTEIN 4"/>
    <property type="match status" value="1"/>
</dbReference>
<dbReference type="Pfam" id="PF03914">
    <property type="entry name" value="CBF"/>
    <property type="match status" value="1"/>
</dbReference>
<keyword evidence="4" id="KW-1185">Reference proteome</keyword>
<evidence type="ECO:0000313" key="3">
    <source>
        <dbReference type="EMBL" id="CDW88629.1"/>
    </source>
</evidence>
<sequence>MKQQSSNQIEVFKKSPVENINLLNQIIPQLIKDFQNQALKVFKKLDQIIQVLLEKELLTQNEYKIIILNQDDSHLLDTHKFIVKRIKVLLENIIEQAKTVDHFGEITKFLMDANEQVLTQARTNHAQNQEEEPSVLSLLQAENTYLQQILAKGLKQKAEKYENQKMLTDTYIDISLSALIGLNLNYEKFKSEEVYKILKDLPVLDHLEDNMQILMIKSSEGEKDDFYIESQEEGEGEIDQELYKQLIEMTKQQIQKTFMRWLPSIKNKDIVKQILEEMNKWVIPNFQNPILLSDFLTNQLDQNDNTEIQFLALKGIFILLEKHGLDYPNYYKKLYTMIQPTLIFEEKKQTVTMNSIFQMSDKHRFLRLFDLSLRSASLPSKLIASFIKRLARIVVSYGACFTPQDTMFIVSFIANLIKRHPRCNKLLVRKALDSQVRTIQNDPFKEDEADPMETKALHSSLWEIEVIMKQSIDQRVRDYTKMFKTDLIKKNSFFKTDDFTLVDPIEVLALDLAEIDDAKEAKALKKNLLIKNKQQVKLVGVKRNSDTLEQRGSSRYEYDQYDQGESYKRFKYGEDFEEMGEILALRQ</sequence>
<dbReference type="GO" id="GO:0032040">
    <property type="term" value="C:small-subunit processome"/>
    <property type="evidence" value="ECO:0007669"/>
    <property type="project" value="TreeGrafter"/>
</dbReference>
<proteinExistence type="inferred from homology"/>
<comment type="similarity">
    <text evidence="1">Belongs to the CBF/MAK21 family.</text>
</comment>
<dbReference type="GO" id="GO:0030692">
    <property type="term" value="C:Noc4p-Nop14p complex"/>
    <property type="evidence" value="ECO:0007669"/>
    <property type="project" value="TreeGrafter"/>
</dbReference>
<dbReference type="InterPro" id="IPR005612">
    <property type="entry name" value="CCAAT-binding_factor"/>
</dbReference>
<dbReference type="GO" id="GO:0042254">
    <property type="term" value="P:ribosome biogenesis"/>
    <property type="evidence" value="ECO:0007669"/>
    <property type="project" value="InterPro"/>
</dbReference>
<dbReference type="AlphaFoldDB" id="A0A078B2B2"/>
<reference evidence="3 4" key="1">
    <citation type="submission" date="2014-06" db="EMBL/GenBank/DDBJ databases">
        <authorList>
            <person name="Swart Estienne"/>
        </authorList>
    </citation>
    <scope>NUCLEOTIDE SEQUENCE [LARGE SCALE GENOMIC DNA]</scope>
    <source>
        <strain evidence="3 4">130c</strain>
    </source>
</reference>
<organism evidence="3 4">
    <name type="scientific">Stylonychia lemnae</name>
    <name type="common">Ciliate</name>
    <dbReference type="NCBI Taxonomy" id="5949"/>
    <lineage>
        <taxon>Eukaryota</taxon>
        <taxon>Sar</taxon>
        <taxon>Alveolata</taxon>
        <taxon>Ciliophora</taxon>
        <taxon>Intramacronucleata</taxon>
        <taxon>Spirotrichea</taxon>
        <taxon>Stichotrichia</taxon>
        <taxon>Sporadotrichida</taxon>
        <taxon>Oxytrichidae</taxon>
        <taxon>Stylonychinae</taxon>
        <taxon>Stylonychia</taxon>
    </lineage>
</organism>
<dbReference type="InParanoid" id="A0A078B2B2"/>
<dbReference type="PANTHER" id="PTHR12455:SF0">
    <property type="entry name" value="NUCLEOLAR COMPLEX PROTEIN 4 HOMOLOG"/>
    <property type="match status" value="1"/>
</dbReference>
<name>A0A078B2B2_STYLE</name>
<dbReference type="EMBL" id="CCKQ01016755">
    <property type="protein sequence ID" value="CDW88629.1"/>
    <property type="molecule type" value="Genomic_DNA"/>
</dbReference>
<accession>A0A078B2B2</accession>
<evidence type="ECO:0000259" key="2">
    <source>
        <dbReference type="Pfam" id="PF03914"/>
    </source>
</evidence>
<evidence type="ECO:0000256" key="1">
    <source>
        <dbReference type="ARBA" id="ARBA00007797"/>
    </source>
</evidence>
<gene>
    <name evidence="3" type="primary">Contig17499.g18613</name>
    <name evidence="3" type="ORF">STYLEM_17751</name>
</gene>
<dbReference type="InterPro" id="IPR027193">
    <property type="entry name" value="Noc4"/>
</dbReference>
<dbReference type="OrthoDB" id="10263185at2759"/>
<feature type="domain" description="CCAAT-binding factor" evidence="2">
    <location>
        <begin position="311"/>
        <end position="469"/>
    </location>
</feature>